<dbReference type="InterPro" id="IPR006334">
    <property type="entry name" value="Glut_cys_ligase"/>
</dbReference>
<dbReference type="GO" id="GO:0004357">
    <property type="term" value="F:glutamate-cysteine ligase activity"/>
    <property type="evidence" value="ECO:0007669"/>
    <property type="project" value="UniProtKB-EC"/>
</dbReference>
<dbReference type="InterPro" id="IPR014746">
    <property type="entry name" value="Gln_synth/guanido_kin_cat_dom"/>
</dbReference>
<evidence type="ECO:0000256" key="4">
    <source>
        <dbReference type="ARBA" id="ARBA00022684"/>
    </source>
</evidence>
<dbReference type="Proteomes" id="UP001589855">
    <property type="component" value="Unassembled WGS sequence"/>
</dbReference>
<dbReference type="RefSeq" id="WP_137644030.1">
    <property type="nucleotide sequence ID" value="NZ_BAABRM010000002.1"/>
</dbReference>
<keyword evidence="3 9" id="KW-0436">Ligase</keyword>
<evidence type="ECO:0000256" key="1">
    <source>
        <dbReference type="ARBA" id="ARBA00005006"/>
    </source>
</evidence>
<evidence type="ECO:0000256" key="9">
    <source>
        <dbReference type="RuleBase" id="RU003544"/>
    </source>
</evidence>
<evidence type="ECO:0000313" key="12">
    <source>
        <dbReference type="EMBL" id="MFC0425096.1"/>
    </source>
</evidence>
<evidence type="ECO:0000259" key="11">
    <source>
        <dbReference type="Pfam" id="PF18419"/>
    </source>
</evidence>
<keyword evidence="5" id="KW-0547">Nucleotide-binding</keyword>
<evidence type="ECO:0000256" key="6">
    <source>
        <dbReference type="ARBA" id="ARBA00022840"/>
    </source>
</evidence>
<dbReference type="Gene3D" id="3.30.590.20">
    <property type="match status" value="1"/>
</dbReference>
<gene>
    <name evidence="12" type="primary">gshAB</name>
    <name evidence="12" type="ORF">ACFFGS_13250</name>
</gene>
<evidence type="ECO:0000256" key="8">
    <source>
        <dbReference type="ARBA" id="ARBA00048819"/>
    </source>
</evidence>
<dbReference type="Gene3D" id="3.30.1490.20">
    <property type="entry name" value="ATP-grasp fold, A domain"/>
    <property type="match status" value="1"/>
</dbReference>
<dbReference type="PANTHER" id="PTHR38761">
    <property type="entry name" value="GLUTAMATE--CYSTEINE LIGASE"/>
    <property type="match status" value="1"/>
</dbReference>
<keyword evidence="13" id="KW-1185">Reference proteome</keyword>
<sequence length="754" mass="81845">MELDAIGKAIKTSHLVPLVSHSNLGLEVTMQRVASDGQLSTQAVPAAWTRSANRQLRAGFAQSQVKLTTPAMRDVSALMAYLTGLNATARRALPAGDLLWPLSSNPVLPAKLSEIALTASDADDLKYRRAQARKYNVRQLMTSGVHVNLSFNEQLLLRLFTETFHRQYASYVAFRNALYVKVAQGLVRMNWLIQYLFGATPALNFTDRRSKRQRSSVHGTSGRYGQVSADYSTLASYVTSLEQAVTAGQLMATDDFAGPVRFRGNGALADLATNGVYYLEFQGLDLDPNSAVGVDQKAVEFIRLLASYFAMMPALPAKMVPQVNQQARQLLEQVTSENPTTASAQAVPAEQVLGALRHFVTANGLPERNATLIDTLKKRVADPKRTLSATVAMAPDPLAWANQQAAGFQADATATPFQLPGFSALDLSSQLVVERALARGIRVNVVDTRANILRLTAGQTTRLLVAGSGTDLNPQALTSALPHKAAAKQLLAEHGVQVPASQTYHTANQLIDDYDRFAQEGGIVLKAADEPDIVAVFRIMPKRELFERVVHQLFEQTRAVMAEEVIVGASYRFLVIDGKVRAVAERIPANVVGDGRTPIQTLLDRKNGRPLRGDAGSHPQTTIKLGTIERYRLAAYQMDLETVVGRGSQVLLREDATFTNGADLLDVTTEVHPSYVQAVEKLAGTLGLRVAGFDVVMPNLYAELTADHPEMAVFLGVHATPALYPHAFPSFGDAQPVADDLLTALFADPEDSDN</sequence>
<comment type="catalytic activity">
    <reaction evidence="8">
        <text>L-cysteine + L-glutamate + ATP = gamma-L-glutamyl-L-cysteine + ADP + phosphate + H(+)</text>
        <dbReference type="Rhea" id="RHEA:13285"/>
        <dbReference type="ChEBI" id="CHEBI:15378"/>
        <dbReference type="ChEBI" id="CHEBI:29985"/>
        <dbReference type="ChEBI" id="CHEBI:30616"/>
        <dbReference type="ChEBI" id="CHEBI:35235"/>
        <dbReference type="ChEBI" id="CHEBI:43474"/>
        <dbReference type="ChEBI" id="CHEBI:58173"/>
        <dbReference type="ChEBI" id="CHEBI:456216"/>
        <dbReference type="EC" id="6.3.2.2"/>
    </reaction>
</comment>
<dbReference type="EC" id="6.3.2.2" evidence="2"/>
<dbReference type="Gene3D" id="3.30.470.20">
    <property type="entry name" value="ATP-grasp fold, B domain"/>
    <property type="match status" value="1"/>
</dbReference>
<evidence type="ECO:0000256" key="3">
    <source>
        <dbReference type="ARBA" id="ARBA00022598"/>
    </source>
</evidence>
<proteinExistence type="inferred from homology"/>
<feature type="domain" description="GshAB ATP-grasp-like" evidence="11">
    <location>
        <begin position="425"/>
        <end position="462"/>
    </location>
</feature>
<dbReference type="PANTHER" id="PTHR38761:SF1">
    <property type="entry name" value="GLUTAMATE--CYSTEINE LIGASE"/>
    <property type="match status" value="1"/>
</dbReference>
<dbReference type="InterPro" id="IPR007370">
    <property type="entry name" value="Glu_cys_ligase"/>
</dbReference>
<protein>
    <recommendedName>
        <fullName evidence="2">glutamate--cysteine ligase</fullName>
        <ecNumber evidence="2">6.3.2.2</ecNumber>
    </recommendedName>
</protein>
<evidence type="ECO:0000256" key="5">
    <source>
        <dbReference type="ARBA" id="ARBA00022741"/>
    </source>
</evidence>
<evidence type="ECO:0000256" key="2">
    <source>
        <dbReference type="ARBA" id="ARBA00012220"/>
    </source>
</evidence>
<evidence type="ECO:0000313" key="13">
    <source>
        <dbReference type="Proteomes" id="UP001589855"/>
    </source>
</evidence>
<comment type="caution">
    <text evidence="12">The sequence shown here is derived from an EMBL/GenBank/DDBJ whole genome shotgun (WGS) entry which is preliminary data.</text>
</comment>
<dbReference type="SUPFAM" id="SSF56059">
    <property type="entry name" value="Glutathione synthetase ATP-binding domain-like"/>
    <property type="match status" value="1"/>
</dbReference>
<dbReference type="Pfam" id="PF04262">
    <property type="entry name" value="Glu_cys_ligase"/>
    <property type="match status" value="1"/>
</dbReference>
<keyword evidence="7" id="KW-0511">Multifunctional enzyme</keyword>
<organism evidence="12 13">
    <name type="scientific">Lactiplantibacillus plajomi</name>
    <dbReference type="NCBI Taxonomy" id="1457217"/>
    <lineage>
        <taxon>Bacteria</taxon>
        <taxon>Bacillati</taxon>
        <taxon>Bacillota</taxon>
        <taxon>Bacilli</taxon>
        <taxon>Lactobacillales</taxon>
        <taxon>Lactobacillaceae</taxon>
        <taxon>Lactiplantibacillus</taxon>
    </lineage>
</organism>
<dbReference type="InterPro" id="IPR040657">
    <property type="entry name" value="GshAB_ATP-grasp"/>
</dbReference>
<dbReference type="NCBIfam" id="NF002688">
    <property type="entry name" value="PRK02471.1"/>
    <property type="match status" value="1"/>
</dbReference>
<reference evidence="12 13" key="1">
    <citation type="submission" date="2024-09" db="EMBL/GenBank/DDBJ databases">
        <authorList>
            <person name="Sun Q."/>
            <person name="Mori K."/>
        </authorList>
    </citation>
    <scope>NUCLEOTIDE SEQUENCE [LARGE SCALE GENOMIC DNA]</scope>
    <source>
        <strain evidence="12 13">TBRC 4575</strain>
    </source>
</reference>
<evidence type="ECO:0000256" key="7">
    <source>
        <dbReference type="ARBA" id="ARBA00023268"/>
    </source>
</evidence>
<keyword evidence="4 9" id="KW-0317">Glutathione biosynthesis</keyword>
<comment type="pathway">
    <text evidence="1">Sulfur metabolism; glutathione biosynthesis; glutathione from L-cysteine and L-glutamate: step 1/2.</text>
</comment>
<dbReference type="InterPro" id="IPR013815">
    <property type="entry name" value="ATP_grasp_subdomain_1"/>
</dbReference>
<dbReference type="Pfam" id="PF18419">
    <property type="entry name" value="ATP-grasp_6"/>
    <property type="match status" value="1"/>
</dbReference>
<keyword evidence="6" id="KW-0067">ATP-binding</keyword>
<dbReference type="SUPFAM" id="SSF55931">
    <property type="entry name" value="Glutamine synthetase/guanido kinase"/>
    <property type="match status" value="1"/>
</dbReference>
<accession>A0ABV6K6L0</accession>
<evidence type="ECO:0000259" key="10">
    <source>
        <dbReference type="Pfam" id="PF04262"/>
    </source>
</evidence>
<dbReference type="GO" id="GO:0004363">
    <property type="term" value="F:glutathione synthase activity"/>
    <property type="evidence" value="ECO:0007669"/>
    <property type="project" value="UniProtKB-EC"/>
</dbReference>
<name>A0ABV6K6L0_9LACO</name>
<feature type="domain" description="Glutamate--cysteine ligase" evidence="10">
    <location>
        <begin position="11"/>
        <end position="209"/>
    </location>
</feature>
<dbReference type="EMBL" id="JBHLUK010000077">
    <property type="protein sequence ID" value="MFC0425096.1"/>
    <property type="molecule type" value="Genomic_DNA"/>
</dbReference>
<comment type="similarity">
    <text evidence="9">Belongs to the glutamate--cysteine ligase type 1 family.</text>
</comment>